<dbReference type="RefSeq" id="WP_089682511.1">
    <property type="nucleotide sequence ID" value="NZ_FNES01000001.1"/>
</dbReference>
<reference evidence="2 3" key="1">
    <citation type="submission" date="2016-10" db="EMBL/GenBank/DDBJ databases">
        <authorList>
            <person name="de Groot N.N."/>
        </authorList>
    </citation>
    <scope>NUCLEOTIDE SEQUENCE [LARGE SCALE GENOMIC DNA]</scope>
    <source>
        <strain evidence="2 3">CGMCC 1.6133</strain>
    </source>
</reference>
<proteinExistence type="predicted"/>
<sequence length="477" mass="51852">MNYLQYFDSERIVETCVAGAGDFGRGILRQARQMRALSARIAIDVNPETAAEALRLSGVPNEQITVCHSTNDAQKAWNSGHYLAADSLETVKELPFDILVESTGIPSVGAHHAETAILAGKHVGIATKETESVVGPYLTRLAEQHDRLFTPLDGDQPSLLIGLVTWAQTLGFEIVAAGKSSEYDFIWDEADGAVWCNGSRYSAQALAPLWTLPQEKERDTVQARSEVLSAIPQISVPDLCEMTNVANATGLVPDTAEFHAMVLRTHEVPSLLDLQEFGGVLQGTGRLEVFNCLRRPDEVSFAGGVFVIVRCEDPEAWELLHGKGHVLSRSGKAAMVYLPRHLLGLEAPISLLDAVHKGLPSGGGPATEPHVDLIARTTQAFKPGQRLEMKGHHRHIEGLRPEVHPAAPLSSASPVPFYLLPDAKIVRHVTAGQPITLADITLSDSHLHRLRQAQDTLFFPDRPSFTQQKESSATPTS</sequence>
<dbReference type="Gene3D" id="3.40.50.720">
    <property type="entry name" value="NAD(P)-binding Rossmann-like Domain"/>
    <property type="match status" value="1"/>
</dbReference>
<dbReference type="InterPro" id="IPR048423">
    <property type="entry name" value="DRL_cat"/>
</dbReference>
<feature type="domain" description="Oxidoreductase DRL-like catalytic" evidence="1">
    <location>
        <begin position="154"/>
        <end position="347"/>
    </location>
</feature>
<evidence type="ECO:0000313" key="2">
    <source>
        <dbReference type="EMBL" id="SDI82111.1"/>
    </source>
</evidence>
<dbReference type="PANTHER" id="PTHR37850:SF3">
    <property type="entry name" value="BLR7815 PROTEIN"/>
    <property type="match status" value="1"/>
</dbReference>
<organism evidence="2 3">
    <name type="scientific">Billgrantia gudaonensis</name>
    <dbReference type="NCBI Taxonomy" id="376427"/>
    <lineage>
        <taxon>Bacteria</taxon>
        <taxon>Pseudomonadati</taxon>
        <taxon>Pseudomonadota</taxon>
        <taxon>Gammaproteobacteria</taxon>
        <taxon>Oceanospirillales</taxon>
        <taxon>Halomonadaceae</taxon>
        <taxon>Billgrantia</taxon>
    </lineage>
</organism>
<dbReference type="PANTHER" id="PTHR37850">
    <property type="entry name" value="STRU PROTEIN"/>
    <property type="match status" value="1"/>
</dbReference>
<gene>
    <name evidence="2" type="ORF">SAMN04487954_101392</name>
</gene>
<dbReference type="SUPFAM" id="SSF51735">
    <property type="entry name" value="NAD(P)-binding Rossmann-fold domains"/>
    <property type="match status" value="1"/>
</dbReference>
<dbReference type="OrthoDB" id="9777844at2"/>
<evidence type="ECO:0000313" key="3">
    <source>
        <dbReference type="Proteomes" id="UP000198525"/>
    </source>
</evidence>
<keyword evidence="3" id="KW-1185">Reference proteome</keyword>
<accession>A0A1G8NP92</accession>
<dbReference type="STRING" id="376427.SAMN04487954_101392"/>
<evidence type="ECO:0000259" key="1">
    <source>
        <dbReference type="Pfam" id="PF21135"/>
    </source>
</evidence>
<dbReference type="AlphaFoldDB" id="A0A1G8NP92"/>
<dbReference type="EMBL" id="FNES01000001">
    <property type="protein sequence ID" value="SDI82111.1"/>
    <property type="molecule type" value="Genomic_DNA"/>
</dbReference>
<dbReference type="InterPro" id="IPR036291">
    <property type="entry name" value="NAD(P)-bd_dom_sf"/>
</dbReference>
<protein>
    <submittedName>
        <fullName evidence="2">Predicted homoserine dehydrogenase, contains C-terminal SAF domain</fullName>
    </submittedName>
</protein>
<dbReference type="Pfam" id="PF21135">
    <property type="entry name" value="DRL_cat"/>
    <property type="match status" value="1"/>
</dbReference>
<dbReference type="Proteomes" id="UP000198525">
    <property type="component" value="Unassembled WGS sequence"/>
</dbReference>
<name>A0A1G8NP92_9GAMM</name>